<proteinExistence type="predicted"/>
<reference evidence="2 3" key="1">
    <citation type="journal article" date="2018" name="Nat. Ecol. Evol.">
        <title>Pezizomycetes genomes reveal the molecular basis of ectomycorrhizal truffle lifestyle.</title>
        <authorList>
            <person name="Murat C."/>
            <person name="Payen T."/>
            <person name="Noel B."/>
            <person name="Kuo A."/>
            <person name="Morin E."/>
            <person name="Chen J."/>
            <person name="Kohler A."/>
            <person name="Krizsan K."/>
            <person name="Balestrini R."/>
            <person name="Da Silva C."/>
            <person name="Montanini B."/>
            <person name="Hainaut M."/>
            <person name="Levati E."/>
            <person name="Barry K.W."/>
            <person name="Belfiori B."/>
            <person name="Cichocki N."/>
            <person name="Clum A."/>
            <person name="Dockter R.B."/>
            <person name="Fauchery L."/>
            <person name="Guy J."/>
            <person name="Iotti M."/>
            <person name="Le Tacon F."/>
            <person name="Lindquist E.A."/>
            <person name="Lipzen A."/>
            <person name="Malagnac F."/>
            <person name="Mello A."/>
            <person name="Molinier V."/>
            <person name="Miyauchi S."/>
            <person name="Poulain J."/>
            <person name="Riccioni C."/>
            <person name="Rubini A."/>
            <person name="Sitrit Y."/>
            <person name="Splivallo R."/>
            <person name="Traeger S."/>
            <person name="Wang M."/>
            <person name="Zifcakova L."/>
            <person name="Wipf D."/>
            <person name="Zambonelli A."/>
            <person name="Paolocci F."/>
            <person name="Nowrousian M."/>
            <person name="Ottonello S."/>
            <person name="Baldrian P."/>
            <person name="Spatafora J.W."/>
            <person name="Henrissat B."/>
            <person name="Nagy L.G."/>
            <person name="Aury J.M."/>
            <person name="Wincker P."/>
            <person name="Grigoriev I.V."/>
            <person name="Bonfante P."/>
            <person name="Martin F.M."/>
        </authorList>
    </citation>
    <scope>NUCLEOTIDE SEQUENCE [LARGE SCALE GENOMIC DNA]</scope>
    <source>
        <strain evidence="2 3">CCBAS932</strain>
    </source>
</reference>
<dbReference type="AlphaFoldDB" id="A0A3N4KXH0"/>
<gene>
    <name evidence="2" type="ORF">P167DRAFT_75196</name>
</gene>
<dbReference type="Proteomes" id="UP000277580">
    <property type="component" value="Unassembled WGS sequence"/>
</dbReference>
<evidence type="ECO:0000313" key="3">
    <source>
        <dbReference type="Proteomes" id="UP000277580"/>
    </source>
</evidence>
<protein>
    <submittedName>
        <fullName evidence="2">Uncharacterized protein</fullName>
    </submittedName>
</protein>
<feature type="compositionally biased region" description="Basic residues" evidence="1">
    <location>
        <begin position="77"/>
        <end position="92"/>
    </location>
</feature>
<name>A0A3N4KXH0_9PEZI</name>
<evidence type="ECO:0000313" key="2">
    <source>
        <dbReference type="EMBL" id="RPB14109.1"/>
    </source>
</evidence>
<dbReference type="InParanoid" id="A0A3N4KXH0"/>
<dbReference type="EMBL" id="ML119119">
    <property type="protein sequence ID" value="RPB14109.1"/>
    <property type="molecule type" value="Genomic_DNA"/>
</dbReference>
<feature type="region of interest" description="Disordered" evidence="1">
    <location>
        <begin position="70"/>
        <end position="106"/>
    </location>
</feature>
<evidence type="ECO:0000256" key="1">
    <source>
        <dbReference type="SAM" id="MobiDB-lite"/>
    </source>
</evidence>
<organism evidence="2 3">
    <name type="scientific">Morchella conica CCBAS932</name>
    <dbReference type="NCBI Taxonomy" id="1392247"/>
    <lineage>
        <taxon>Eukaryota</taxon>
        <taxon>Fungi</taxon>
        <taxon>Dikarya</taxon>
        <taxon>Ascomycota</taxon>
        <taxon>Pezizomycotina</taxon>
        <taxon>Pezizomycetes</taxon>
        <taxon>Pezizales</taxon>
        <taxon>Morchellaceae</taxon>
        <taxon>Morchella</taxon>
    </lineage>
</organism>
<sequence length="185" mass="19979">METATYRTQPIALCTLSTSKRKKINQKHCPAVSHATTHRHLLHALSPARSSSLCTQFTYVHPALPYSSVGTLPTSNKHPRAHPRAPPHHRHPPATPKAASPTHPHTPFRLSERAVCGLAVGGGGAVPFLACWLVCARVWPVHDQLVVGSRWLVDRVGWLAYRYGGGRGGGKEGTLGYGGGGWVVR</sequence>
<keyword evidence="3" id="KW-1185">Reference proteome</keyword>
<accession>A0A3N4KXH0</accession>